<reference evidence="5 6" key="1">
    <citation type="journal article" date="2019" name="Nat. Ecol. Evol.">
        <title>Megaphylogeny resolves global patterns of mushroom evolution.</title>
        <authorList>
            <person name="Varga T."/>
            <person name="Krizsan K."/>
            <person name="Foldi C."/>
            <person name="Dima B."/>
            <person name="Sanchez-Garcia M."/>
            <person name="Sanchez-Ramirez S."/>
            <person name="Szollosi G.J."/>
            <person name="Szarkandi J.G."/>
            <person name="Papp V."/>
            <person name="Albert L."/>
            <person name="Andreopoulos W."/>
            <person name="Angelini C."/>
            <person name="Antonin V."/>
            <person name="Barry K.W."/>
            <person name="Bougher N.L."/>
            <person name="Buchanan P."/>
            <person name="Buyck B."/>
            <person name="Bense V."/>
            <person name="Catcheside P."/>
            <person name="Chovatia M."/>
            <person name="Cooper J."/>
            <person name="Damon W."/>
            <person name="Desjardin D."/>
            <person name="Finy P."/>
            <person name="Geml J."/>
            <person name="Haridas S."/>
            <person name="Hughes K."/>
            <person name="Justo A."/>
            <person name="Karasinski D."/>
            <person name="Kautmanova I."/>
            <person name="Kiss B."/>
            <person name="Kocsube S."/>
            <person name="Kotiranta H."/>
            <person name="LaButti K.M."/>
            <person name="Lechner B.E."/>
            <person name="Liimatainen K."/>
            <person name="Lipzen A."/>
            <person name="Lukacs Z."/>
            <person name="Mihaltcheva S."/>
            <person name="Morgado L.N."/>
            <person name="Niskanen T."/>
            <person name="Noordeloos M.E."/>
            <person name="Ohm R.A."/>
            <person name="Ortiz-Santana B."/>
            <person name="Ovrebo C."/>
            <person name="Racz N."/>
            <person name="Riley R."/>
            <person name="Savchenko A."/>
            <person name="Shiryaev A."/>
            <person name="Soop K."/>
            <person name="Spirin V."/>
            <person name="Szebenyi C."/>
            <person name="Tomsovsky M."/>
            <person name="Tulloss R.E."/>
            <person name="Uehling J."/>
            <person name="Grigoriev I.V."/>
            <person name="Vagvolgyi C."/>
            <person name="Papp T."/>
            <person name="Martin F.M."/>
            <person name="Miettinen O."/>
            <person name="Hibbett D.S."/>
            <person name="Nagy L.G."/>
        </authorList>
    </citation>
    <scope>NUCLEOTIDE SEQUENCE [LARGE SCALE GENOMIC DNA]</scope>
    <source>
        <strain evidence="5 6">CBS 962.96</strain>
    </source>
</reference>
<dbReference type="InterPro" id="IPR026000">
    <property type="entry name" value="Apc5_dom"/>
</dbReference>
<feature type="domain" description="Anaphase-promoting complex subunit 5" evidence="3">
    <location>
        <begin position="1113"/>
        <end position="1148"/>
    </location>
</feature>
<dbReference type="Gene3D" id="1.25.40.10">
    <property type="entry name" value="Tetratricopeptide repeat domain"/>
    <property type="match status" value="3"/>
</dbReference>
<proteinExistence type="predicted"/>
<gene>
    <name evidence="5" type="ORF">K435DRAFT_732393</name>
</gene>
<dbReference type="Gene3D" id="1.20.930.20">
    <property type="entry name" value="Adaptor protein Cbl, N-terminal domain"/>
    <property type="match status" value="1"/>
</dbReference>
<evidence type="ECO:0000313" key="6">
    <source>
        <dbReference type="Proteomes" id="UP000297245"/>
    </source>
</evidence>
<dbReference type="Proteomes" id="UP000297245">
    <property type="component" value="Unassembled WGS sequence"/>
</dbReference>
<dbReference type="Pfam" id="PF13374">
    <property type="entry name" value="TPR_10"/>
    <property type="match status" value="2"/>
</dbReference>
<dbReference type="Gene3D" id="3.40.50.300">
    <property type="entry name" value="P-loop containing nucleotide triphosphate hydrolases"/>
    <property type="match status" value="1"/>
</dbReference>
<evidence type="ECO:0000256" key="1">
    <source>
        <dbReference type="ARBA" id="ARBA00022737"/>
    </source>
</evidence>
<feature type="chain" id="PRO_5020615848" evidence="2">
    <location>
        <begin position="26"/>
        <end position="1184"/>
    </location>
</feature>
<evidence type="ECO:0000313" key="5">
    <source>
        <dbReference type="EMBL" id="THU85421.1"/>
    </source>
</evidence>
<protein>
    <submittedName>
        <fullName evidence="5">TPR-like protein</fullName>
    </submittedName>
</protein>
<organism evidence="5 6">
    <name type="scientific">Dendrothele bispora (strain CBS 962.96)</name>
    <dbReference type="NCBI Taxonomy" id="1314807"/>
    <lineage>
        <taxon>Eukaryota</taxon>
        <taxon>Fungi</taxon>
        <taxon>Dikarya</taxon>
        <taxon>Basidiomycota</taxon>
        <taxon>Agaricomycotina</taxon>
        <taxon>Agaricomycetes</taxon>
        <taxon>Agaricomycetidae</taxon>
        <taxon>Agaricales</taxon>
        <taxon>Agaricales incertae sedis</taxon>
        <taxon>Dendrothele</taxon>
    </lineage>
</organism>
<dbReference type="SUPFAM" id="SSF48452">
    <property type="entry name" value="TPR-like"/>
    <property type="match status" value="2"/>
</dbReference>
<dbReference type="AlphaFoldDB" id="A0A4S8LA17"/>
<dbReference type="PANTHER" id="PTHR10039">
    <property type="entry name" value="AMELOGENIN"/>
    <property type="match status" value="1"/>
</dbReference>
<dbReference type="Pfam" id="PF12862">
    <property type="entry name" value="ANAPC5"/>
    <property type="match status" value="2"/>
</dbReference>
<dbReference type="PANTHER" id="PTHR10039:SF17">
    <property type="entry name" value="FUNGAL STAND N-TERMINAL GOODBYE DOMAIN-CONTAINING PROTEIN-RELATED"/>
    <property type="match status" value="1"/>
</dbReference>
<keyword evidence="6" id="KW-1185">Reference proteome</keyword>
<evidence type="ECO:0000259" key="4">
    <source>
        <dbReference type="Pfam" id="PF24883"/>
    </source>
</evidence>
<accession>A0A4S8LA17</accession>
<dbReference type="InterPro" id="IPR056884">
    <property type="entry name" value="NPHP3-like_N"/>
</dbReference>
<dbReference type="InterPro" id="IPR019734">
    <property type="entry name" value="TPR_rpt"/>
</dbReference>
<dbReference type="InterPro" id="IPR011990">
    <property type="entry name" value="TPR-like_helical_dom_sf"/>
</dbReference>
<dbReference type="EMBL" id="ML179547">
    <property type="protein sequence ID" value="THU85421.1"/>
    <property type="molecule type" value="Genomic_DNA"/>
</dbReference>
<evidence type="ECO:0000256" key="2">
    <source>
        <dbReference type="SAM" id="SignalP"/>
    </source>
</evidence>
<dbReference type="SUPFAM" id="SSF52540">
    <property type="entry name" value="P-loop containing nucleoside triphosphate hydrolases"/>
    <property type="match status" value="1"/>
</dbReference>
<dbReference type="CDD" id="cd21037">
    <property type="entry name" value="MLKL_NTD"/>
    <property type="match status" value="1"/>
</dbReference>
<dbReference type="InterPro" id="IPR036537">
    <property type="entry name" value="Adaptor_Cbl_N_dom_sf"/>
</dbReference>
<dbReference type="GO" id="GO:0007166">
    <property type="term" value="P:cell surface receptor signaling pathway"/>
    <property type="evidence" value="ECO:0007669"/>
    <property type="project" value="InterPro"/>
</dbReference>
<keyword evidence="1" id="KW-0677">Repeat</keyword>
<feature type="domain" description="Nephrocystin 3-like N-terminal" evidence="4">
    <location>
        <begin position="212"/>
        <end position="368"/>
    </location>
</feature>
<keyword evidence="2" id="KW-0732">Signal</keyword>
<name>A0A4S8LA17_DENBC</name>
<dbReference type="Pfam" id="PF24883">
    <property type="entry name" value="NPHP3_N"/>
    <property type="match status" value="1"/>
</dbReference>
<feature type="signal peptide" evidence="2">
    <location>
        <begin position="1"/>
        <end position="25"/>
    </location>
</feature>
<dbReference type="OrthoDB" id="3038309at2759"/>
<evidence type="ECO:0000259" key="3">
    <source>
        <dbReference type="Pfam" id="PF12862"/>
    </source>
</evidence>
<dbReference type="InterPro" id="IPR059179">
    <property type="entry name" value="MLKL-like_MCAfunc"/>
</dbReference>
<feature type="domain" description="Anaphase-promoting complex subunit 5" evidence="3">
    <location>
        <begin position="1022"/>
        <end position="1056"/>
    </location>
</feature>
<dbReference type="SMART" id="SM00028">
    <property type="entry name" value="TPR"/>
    <property type="match status" value="8"/>
</dbReference>
<dbReference type="InterPro" id="IPR027417">
    <property type="entry name" value="P-loop_NTPase"/>
</dbReference>
<sequence>MGNARRDGLGASNVALLLLKTLATASECFPPLKSAADVTVQIVTLVKDFKANQRDWKDFGAYVQDIVVCVIEHMSIIDLSKDDLRQRLAKFLDCLQKIHENIKSLRSQSVAKRLFEWTKDSQQIDDMRKKLSESLTLFQLEINIGTRADVAKLLESLRVEDVGKVVEAANRKLTDKIVLNSNLEKLQYVKSASWNKNRACLPGTRTSLINEIMSWAHDKTDRSNTVEIYLLSGVAGSGKTSIAHSIAQRCFEEKLLLSSFFFHRETAGLNVPDGFITTLARDLGRVNSSIAESIAFAVEDDPALALAHSMSHQFQKLIIEPLRVYPVDMPLLIVIDALDEGFNKDFLTILCEDVLHLPPMIRIFVTSRPEDDIMRHLSTKSSHIYRHSLDIHDSNNRNDVLIYIRHLLHEIAVRLKLGESWPTDDLIEELATKSEGLFIWASTVINYIEKSLSPEDTLLSILSESTTSLAPGKKMDGLYENILGRCNWDDVGFVKGYNLLMGTIMALRTPLSISAIRVLHSTSDARLIDRIMDSTLGSLLPTSSDVSRPLQVLHLSFRDFVTTRAGPPYFIDQKSHSQRLALLCLRILNETLQDDIPGTGYLLETELGLDDYCTIPTVSSDHISEGARYACRFWIEHVLDIQSPSEELQSLLATFLNRNIIRWVEVMISLERYQRWIPIWEWIKENLSSTPVDVDFEAEFARSVHQASVCLRGVGRFEEALESIHEAVELRRGLFAKSPDRFILDLSSSMNLLCLRLADLGQHADALKICCENLAFRRTLVQQIPDSEAYNLDLARVLTNQSVLLIFHGELEEALESIQEASRLYDRLADTDSSPEFQWDHAKSLNNLSLRLSDLGRWNEALQAVQQSVALFRQHCDASPLLSKSALAMTLSNLSNCLSNIGRHVEALGVIQESVDLYRQLVKGNRFTGELAMSLNNLSSRLLDVGENEQALVTITEASDLYRKLVECHPAAYTLHLAKVLNNQSNVLSALGRQRDALVAVQEAVKIYRKFPRLPPIYRPDFTKALNSLSTCLSDVGQHENAITLLLEAIQLNDENDLADEDRRSLLPRSELAMSFNNLSSVYSGTSQPDEALDAAQRALELYRKLAAEHPTSYRQQLATALYNVSEYQCAAGRRGEALEAVEEAITIYHALTLELPTVYSADLKDAEGLRENCLRLQYEEGTA</sequence>